<name>A0A699GNM0_TANCI</name>
<dbReference type="InterPro" id="IPR012337">
    <property type="entry name" value="RNaseH-like_sf"/>
</dbReference>
<comment type="caution">
    <text evidence="4">The sequence shown here is derived from an EMBL/GenBank/DDBJ whole genome shotgun (WGS) entry which is preliminary data.</text>
</comment>
<feature type="domain" description="Retroviral polymerase SH3-like" evidence="3">
    <location>
        <begin position="396"/>
        <end position="427"/>
    </location>
</feature>
<dbReference type="PANTHER" id="PTHR42648:SF27">
    <property type="entry name" value="RNA-DIRECTED DNA POLYMERASE"/>
    <property type="match status" value="1"/>
</dbReference>
<accession>A0A699GNM0</accession>
<dbReference type="Gene3D" id="3.30.420.10">
    <property type="entry name" value="Ribonuclease H-like superfamily/Ribonuclease H"/>
    <property type="match status" value="1"/>
</dbReference>
<dbReference type="AlphaFoldDB" id="A0A699GNM0"/>
<feature type="region of interest" description="Disordered" evidence="1">
    <location>
        <begin position="457"/>
        <end position="476"/>
    </location>
</feature>
<organism evidence="4">
    <name type="scientific">Tanacetum cinerariifolium</name>
    <name type="common">Dalmatian daisy</name>
    <name type="synonym">Chrysanthemum cinerariifolium</name>
    <dbReference type="NCBI Taxonomy" id="118510"/>
    <lineage>
        <taxon>Eukaryota</taxon>
        <taxon>Viridiplantae</taxon>
        <taxon>Streptophyta</taxon>
        <taxon>Embryophyta</taxon>
        <taxon>Tracheophyta</taxon>
        <taxon>Spermatophyta</taxon>
        <taxon>Magnoliopsida</taxon>
        <taxon>eudicotyledons</taxon>
        <taxon>Gunneridae</taxon>
        <taxon>Pentapetalae</taxon>
        <taxon>asterids</taxon>
        <taxon>campanulids</taxon>
        <taxon>Asterales</taxon>
        <taxon>Asteraceae</taxon>
        <taxon>Asteroideae</taxon>
        <taxon>Anthemideae</taxon>
        <taxon>Anthemidinae</taxon>
        <taxon>Tanacetum</taxon>
    </lineage>
</organism>
<feature type="region of interest" description="Disordered" evidence="1">
    <location>
        <begin position="188"/>
        <end position="233"/>
    </location>
</feature>
<protein>
    <submittedName>
        <fullName evidence="4">Uncharacterized protein</fullName>
    </submittedName>
</protein>
<dbReference type="Pfam" id="PF25597">
    <property type="entry name" value="SH3_retrovirus"/>
    <property type="match status" value="1"/>
</dbReference>
<evidence type="ECO:0000256" key="1">
    <source>
        <dbReference type="SAM" id="MobiDB-lite"/>
    </source>
</evidence>
<dbReference type="InterPro" id="IPR036397">
    <property type="entry name" value="RNaseH_sf"/>
</dbReference>
<sequence length="551" mass="63016">MPANQEHVHLAWTLWSDLRFIPTHGEFCSLVKPIAIFARSCLVDLKRVFLPIPAMPVPPDGQVLFSDVLKTHTAWVKASKEIELKTLHAQHVGHELACKQEEGQSVNSYVLKMKSYIDNLERLGHAMTQNLVVSLILVCLRKEYDSFVKNYNMHSMGKTVTELHAMLKLHEKNLPRKDDAPALHAIRAGRVQKNQKKKPHKAAKGNQGKGKAKMGYEPVAGPPCAPKPKNPPTPRRIIMNNLVYFNAISRDDIYEINLSSNTNDSFMYAISNKRAKLNLNSTLLWHCRLGHISKKRIEKLQHDGLLNSTDIMSFEKCVSCMFGKMARKPYSHQVERAKDLLGLIHTDEVENQLGKTIKLLRFDRGGEYTSQEFLDHLKEHGIITYRTPPYPPQHNGYPKETMGYSFYYPPENKVFVSRNAKFFENSLITQATSGSLEDLEIIKEEYTHPFIDTSLNHEEDDQEIDEPQSDINPIRKSSRTYRTPDQMCLHVDAEEHELGDLGDPTNYKAALLDPNSDKWLDAMNVEMQSMKDNKVWDLFDLLPNYKIVGSK</sequence>
<evidence type="ECO:0000259" key="2">
    <source>
        <dbReference type="Pfam" id="PF13976"/>
    </source>
</evidence>
<feature type="domain" description="GAG-pre-integrase" evidence="2">
    <location>
        <begin position="253"/>
        <end position="325"/>
    </location>
</feature>
<dbReference type="InterPro" id="IPR057670">
    <property type="entry name" value="SH3_retrovirus"/>
</dbReference>
<reference evidence="4" key="1">
    <citation type="journal article" date="2019" name="Sci. Rep.">
        <title>Draft genome of Tanacetum cinerariifolium, the natural source of mosquito coil.</title>
        <authorList>
            <person name="Yamashiro T."/>
            <person name="Shiraishi A."/>
            <person name="Satake H."/>
            <person name="Nakayama K."/>
        </authorList>
    </citation>
    <scope>NUCLEOTIDE SEQUENCE</scope>
</reference>
<dbReference type="GO" id="GO:0003676">
    <property type="term" value="F:nucleic acid binding"/>
    <property type="evidence" value="ECO:0007669"/>
    <property type="project" value="InterPro"/>
</dbReference>
<dbReference type="InterPro" id="IPR039537">
    <property type="entry name" value="Retrotran_Ty1/copia-like"/>
</dbReference>
<proteinExistence type="predicted"/>
<dbReference type="SUPFAM" id="SSF53098">
    <property type="entry name" value="Ribonuclease H-like"/>
    <property type="match status" value="1"/>
</dbReference>
<feature type="compositionally biased region" description="Basic residues" evidence="1">
    <location>
        <begin position="193"/>
        <end position="203"/>
    </location>
</feature>
<evidence type="ECO:0000313" key="4">
    <source>
        <dbReference type="EMBL" id="GEV39407.1"/>
    </source>
</evidence>
<gene>
    <name evidence="4" type="ORF">Tci_111384</name>
</gene>
<evidence type="ECO:0000259" key="3">
    <source>
        <dbReference type="Pfam" id="PF25597"/>
    </source>
</evidence>
<feature type="compositionally biased region" description="Pro residues" evidence="1">
    <location>
        <begin position="220"/>
        <end position="233"/>
    </location>
</feature>
<dbReference type="InterPro" id="IPR025724">
    <property type="entry name" value="GAG-pre-integrase_dom"/>
</dbReference>
<dbReference type="EMBL" id="BKCJ010022268">
    <property type="protein sequence ID" value="GEV39407.1"/>
    <property type="molecule type" value="Genomic_DNA"/>
</dbReference>
<dbReference type="PANTHER" id="PTHR42648">
    <property type="entry name" value="TRANSPOSASE, PUTATIVE-RELATED"/>
    <property type="match status" value="1"/>
</dbReference>
<feature type="compositionally biased region" description="Acidic residues" evidence="1">
    <location>
        <begin position="458"/>
        <end position="468"/>
    </location>
</feature>
<dbReference type="Pfam" id="PF13976">
    <property type="entry name" value="gag_pre-integrs"/>
    <property type="match status" value="1"/>
</dbReference>